<dbReference type="Proteomes" id="UP000472727">
    <property type="component" value="Unassembled WGS sequence"/>
</dbReference>
<dbReference type="Proteomes" id="UP000614610">
    <property type="component" value="Unassembled WGS sequence"/>
</dbReference>
<evidence type="ECO:0000313" key="4">
    <source>
        <dbReference type="EMBL" id="KAF3226501.1"/>
    </source>
</evidence>
<feature type="chain" id="PRO_5041131250" evidence="1">
    <location>
        <begin position="20"/>
        <end position="112"/>
    </location>
</feature>
<dbReference type="EMBL" id="WIWS01000010">
    <property type="protein sequence ID" value="KAF3226501.1"/>
    <property type="molecule type" value="Genomic_DNA"/>
</dbReference>
<evidence type="ECO:0000313" key="5">
    <source>
        <dbReference type="EMBL" id="KAF3232350.1"/>
    </source>
</evidence>
<dbReference type="EMBL" id="WIWT01000013">
    <property type="protein sequence ID" value="KAF3217730.1"/>
    <property type="molecule type" value="Genomic_DNA"/>
</dbReference>
<gene>
    <name evidence="4" type="ORF">TWF106_000243</name>
    <name evidence="5" type="ORF">TWF191_000121</name>
    <name evidence="3" type="ORF">TWF679_001931</name>
    <name evidence="2" type="ORF">TWF788_010885</name>
</gene>
<evidence type="ECO:0000313" key="8">
    <source>
        <dbReference type="Proteomes" id="UP000483672"/>
    </source>
</evidence>
<dbReference type="EMBL" id="JAABOE010000085">
    <property type="protein sequence ID" value="KAF3168532.1"/>
    <property type="molecule type" value="Genomic_DNA"/>
</dbReference>
<protein>
    <submittedName>
        <fullName evidence="2">Uncharacterized protein</fullName>
    </submittedName>
</protein>
<proteinExistence type="predicted"/>
<dbReference type="EMBL" id="WIPF01000001">
    <property type="protein sequence ID" value="KAF3232350.1"/>
    <property type="molecule type" value="Genomic_DNA"/>
</dbReference>
<name>A0A6G1M2P2_ORBOL</name>
<accession>A0A6G1M2P2</accession>
<dbReference type="OrthoDB" id="5341726at2759"/>
<feature type="signal peptide" evidence="1">
    <location>
        <begin position="1"/>
        <end position="19"/>
    </location>
</feature>
<evidence type="ECO:0000313" key="7">
    <source>
        <dbReference type="Proteomes" id="UP000479691"/>
    </source>
</evidence>
<evidence type="ECO:0000256" key="1">
    <source>
        <dbReference type="SAM" id="SignalP"/>
    </source>
</evidence>
<reference evidence="6 7" key="1">
    <citation type="submission" date="2019-06" db="EMBL/GenBank/DDBJ databases">
        <authorList>
            <person name="Palmer J.M."/>
        </authorList>
    </citation>
    <scope>NUCLEOTIDE SEQUENCE [LARGE SCALE GENOMIC DNA]</scope>
    <source>
        <strain evidence="4 6">TWF106</strain>
        <strain evidence="5 8">TWF191</strain>
        <strain evidence="3">TWF679</strain>
        <strain evidence="2 7">TWF788</strain>
    </source>
</reference>
<keyword evidence="1" id="KW-0732">Signal</keyword>
<dbReference type="Proteomes" id="UP000479691">
    <property type="component" value="Unassembled WGS sequence"/>
</dbReference>
<comment type="caution">
    <text evidence="2">The sequence shown here is derived from an EMBL/GenBank/DDBJ whole genome shotgun (WGS) entry which is preliminary data.</text>
</comment>
<organism evidence="2 7">
    <name type="scientific">Orbilia oligospora</name>
    <name type="common">Nematode-trapping fungus</name>
    <name type="synonym">Arthrobotrys oligospora</name>
    <dbReference type="NCBI Taxonomy" id="2813651"/>
    <lineage>
        <taxon>Eukaryota</taxon>
        <taxon>Fungi</taxon>
        <taxon>Dikarya</taxon>
        <taxon>Ascomycota</taxon>
        <taxon>Pezizomycotina</taxon>
        <taxon>Orbiliomycetes</taxon>
        <taxon>Orbiliales</taxon>
        <taxon>Orbiliaceae</taxon>
        <taxon>Orbilia</taxon>
    </lineage>
</organism>
<evidence type="ECO:0000313" key="6">
    <source>
        <dbReference type="Proteomes" id="UP000472727"/>
    </source>
</evidence>
<evidence type="ECO:0000313" key="2">
    <source>
        <dbReference type="EMBL" id="KAF3168532.1"/>
    </source>
</evidence>
<dbReference type="Proteomes" id="UP000483672">
    <property type="component" value="Unassembled WGS sequence"/>
</dbReference>
<evidence type="ECO:0000313" key="3">
    <source>
        <dbReference type="EMBL" id="KAF3217730.1"/>
    </source>
</evidence>
<dbReference type="AlphaFoldDB" id="A0A6G1M2P2"/>
<sequence length="112" mass="11995">MQITAVLTAVIMAVPAVMGAATPNPPTYGNPPTRPPPPFGPKRVLQEWFGTAPLCNGKCPAGWDTVLYADRAGACQSSTSYKIIESCRNLSSHKCATGRKVLCEYKLSGFQH</sequence>